<evidence type="ECO:0000313" key="1">
    <source>
        <dbReference type="EMBL" id="PWZ39573.1"/>
    </source>
</evidence>
<name>A0A3L6FYE7_MAIZE</name>
<evidence type="ECO:0000313" key="2">
    <source>
        <dbReference type="Proteomes" id="UP000251960"/>
    </source>
</evidence>
<protein>
    <submittedName>
        <fullName evidence="1">Uncharacterized protein</fullName>
    </submittedName>
</protein>
<organism evidence="1 2">
    <name type="scientific">Zea mays</name>
    <name type="common">Maize</name>
    <dbReference type="NCBI Taxonomy" id="4577"/>
    <lineage>
        <taxon>Eukaryota</taxon>
        <taxon>Viridiplantae</taxon>
        <taxon>Streptophyta</taxon>
        <taxon>Embryophyta</taxon>
        <taxon>Tracheophyta</taxon>
        <taxon>Spermatophyta</taxon>
        <taxon>Magnoliopsida</taxon>
        <taxon>Liliopsida</taxon>
        <taxon>Poales</taxon>
        <taxon>Poaceae</taxon>
        <taxon>PACMAD clade</taxon>
        <taxon>Panicoideae</taxon>
        <taxon>Andropogonodae</taxon>
        <taxon>Andropogoneae</taxon>
        <taxon>Tripsacinae</taxon>
        <taxon>Zea</taxon>
    </lineage>
</organism>
<sequence>MMKSERQFTPVNLATELYSSLPSTSATTAASGTDATCSSSLGCFTLFVIARHASIALGCCGSANDGPPRCSCSCLLLLLSHGNQHDVLSGEEPMGVAFLAGNGTAIWATRAATAASNAPVESTSGNRR</sequence>
<dbReference type="Proteomes" id="UP000251960">
    <property type="component" value="Chromosome 2"/>
</dbReference>
<dbReference type="AlphaFoldDB" id="A0A3L6FYE7"/>
<reference evidence="1 2" key="1">
    <citation type="journal article" date="2018" name="Nat. Genet.">
        <title>Extensive intraspecific gene order and gene structural variations between Mo17 and other maize genomes.</title>
        <authorList>
            <person name="Sun S."/>
            <person name="Zhou Y."/>
            <person name="Chen J."/>
            <person name="Shi J."/>
            <person name="Zhao H."/>
            <person name="Zhao H."/>
            <person name="Song W."/>
            <person name="Zhang M."/>
            <person name="Cui Y."/>
            <person name="Dong X."/>
            <person name="Liu H."/>
            <person name="Ma X."/>
            <person name="Jiao Y."/>
            <person name="Wang B."/>
            <person name="Wei X."/>
            <person name="Stein J.C."/>
            <person name="Glaubitz J.C."/>
            <person name="Lu F."/>
            <person name="Yu G."/>
            <person name="Liang C."/>
            <person name="Fengler K."/>
            <person name="Li B."/>
            <person name="Rafalski A."/>
            <person name="Schnable P.S."/>
            <person name="Ware D.H."/>
            <person name="Buckler E.S."/>
            <person name="Lai J."/>
        </authorList>
    </citation>
    <scope>NUCLEOTIDE SEQUENCE [LARGE SCALE GENOMIC DNA]</scope>
    <source>
        <strain evidence="2">cv. Missouri 17</strain>
        <tissue evidence="1">Seedling</tissue>
    </source>
</reference>
<gene>
    <name evidence="1" type="ORF">Zm00014a_004821</name>
</gene>
<dbReference type="EMBL" id="NCVQ01000003">
    <property type="protein sequence ID" value="PWZ39573.1"/>
    <property type="molecule type" value="Genomic_DNA"/>
</dbReference>
<comment type="caution">
    <text evidence="1">The sequence shown here is derived from an EMBL/GenBank/DDBJ whole genome shotgun (WGS) entry which is preliminary data.</text>
</comment>
<proteinExistence type="predicted"/>
<accession>A0A3L6FYE7</accession>